<dbReference type="Proteomes" id="UP001557470">
    <property type="component" value="Unassembled WGS sequence"/>
</dbReference>
<dbReference type="GO" id="GO:0008270">
    <property type="term" value="F:zinc ion binding"/>
    <property type="evidence" value="ECO:0007669"/>
    <property type="project" value="UniProtKB-KW"/>
</dbReference>
<keyword evidence="11" id="KW-1185">Reference proteome</keyword>
<keyword evidence="6" id="KW-0805">Transcription regulation</keyword>
<dbReference type="SMART" id="SM00692">
    <property type="entry name" value="DM3"/>
    <property type="match status" value="1"/>
</dbReference>
<feature type="region of interest" description="Disordered" evidence="8">
    <location>
        <begin position="94"/>
        <end position="151"/>
    </location>
</feature>
<evidence type="ECO:0000256" key="7">
    <source>
        <dbReference type="SAM" id="Coils"/>
    </source>
</evidence>
<name>A0ABD0WCZ4_UMBPY</name>
<comment type="similarity">
    <text evidence="6">Belongs to the THAP1 family.</text>
</comment>
<keyword evidence="6" id="KW-0131">Cell cycle</keyword>
<dbReference type="GO" id="GO:0003700">
    <property type="term" value="F:DNA-binding transcription factor activity"/>
    <property type="evidence" value="ECO:0007669"/>
    <property type="project" value="UniProtKB-UniRule"/>
</dbReference>
<organism evidence="10 11">
    <name type="scientific">Umbra pygmaea</name>
    <name type="common">Eastern mudminnow</name>
    <dbReference type="NCBI Taxonomy" id="75934"/>
    <lineage>
        <taxon>Eukaryota</taxon>
        <taxon>Metazoa</taxon>
        <taxon>Chordata</taxon>
        <taxon>Craniata</taxon>
        <taxon>Vertebrata</taxon>
        <taxon>Euteleostomi</taxon>
        <taxon>Actinopterygii</taxon>
        <taxon>Neopterygii</taxon>
        <taxon>Teleostei</taxon>
        <taxon>Protacanthopterygii</taxon>
        <taxon>Esociformes</taxon>
        <taxon>Umbridae</taxon>
        <taxon>Umbra</taxon>
    </lineage>
</organism>
<evidence type="ECO:0000256" key="4">
    <source>
        <dbReference type="ARBA" id="ARBA00023125"/>
    </source>
</evidence>
<evidence type="ECO:0000256" key="8">
    <source>
        <dbReference type="SAM" id="MobiDB-lite"/>
    </source>
</evidence>
<keyword evidence="4 5" id="KW-0238">DNA-binding</keyword>
<evidence type="ECO:0000256" key="5">
    <source>
        <dbReference type="PROSITE-ProRule" id="PRU00309"/>
    </source>
</evidence>
<sequence>MVQSCSAYGCKNRYHKDKNISFHKFPLARPDVCGKWVAAMRRNNFKPTKYSNICSQHFTKDCFKRECNNRVLKENAVPSLFCFNKIQMAESSVDSFPPEMDFPLPPPPPLSDTEPSPAELQTDETPAPQTHLAADSQPEDPDLPDSRSVSCDHNYTVEDTVQQKKRIEQLEEQLDKLRKKLKTVQQKCRRQERQLKRFKAMGEFQRAYKDPALGEGYVILPKQLYDVLKGIDSVDGL</sequence>
<protein>
    <recommendedName>
        <fullName evidence="6">THAP domain-containing protein 1</fullName>
    </recommendedName>
</protein>
<evidence type="ECO:0000259" key="9">
    <source>
        <dbReference type="PROSITE" id="PS50950"/>
    </source>
</evidence>
<comment type="subcellular location">
    <subcellularLocation>
        <location evidence="6">Nucleus</location>
        <location evidence="6">Nucleoplasm</location>
    </subcellularLocation>
</comment>
<feature type="domain" description="THAP-type" evidence="9">
    <location>
        <begin position="1"/>
        <end position="81"/>
    </location>
</feature>
<dbReference type="GO" id="GO:0043565">
    <property type="term" value="F:sequence-specific DNA binding"/>
    <property type="evidence" value="ECO:0007669"/>
    <property type="project" value="UniProtKB-UniRule"/>
</dbReference>
<dbReference type="InterPro" id="IPR038441">
    <property type="entry name" value="THAP_Znf_sf"/>
</dbReference>
<dbReference type="GO" id="GO:0001935">
    <property type="term" value="P:endothelial cell proliferation"/>
    <property type="evidence" value="ECO:0007669"/>
    <property type="project" value="UniProtKB-UniRule"/>
</dbReference>
<comment type="function">
    <text evidence="6">DNA-binding transcription regulator that regulates endothelial cell proliferation and G1/S cell-cycle progression. Specifically binds the 5'-[AT]NTNN[GT]GGCA[AGT]-3' core DNA sequence and acts by modulating expression of pRB-E2F cell-cycle target genes.</text>
</comment>
<keyword evidence="6" id="KW-0539">Nucleus</keyword>
<dbReference type="EMBL" id="JAGEUA010000011">
    <property type="protein sequence ID" value="KAL0963221.1"/>
    <property type="molecule type" value="Genomic_DNA"/>
</dbReference>
<evidence type="ECO:0000313" key="11">
    <source>
        <dbReference type="Proteomes" id="UP001557470"/>
    </source>
</evidence>
<dbReference type="InterPro" id="IPR026516">
    <property type="entry name" value="THAP1/10"/>
</dbReference>
<dbReference type="Pfam" id="PF05485">
    <property type="entry name" value="THAP"/>
    <property type="match status" value="1"/>
</dbReference>
<evidence type="ECO:0000256" key="2">
    <source>
        <dbReference type="ARBA" id="ARBA00022771"/>
    </source>
</evidence>
<evidence type="ECO:0000256" key="3">
    <source>
        <dbReference type="ARBA" id="ARBA00022833"/>
    </source>
</evidence>
<keyword evidence="3" id="KW-0862">Zinc</keyword>
<dbReference type="PANTHER" id="PTHR46600">
    <property type="entry name" value="THAP DOMAIN-CONTAINING"/>
    <property type="match status" value="1"/>
</dbReference>
<dbReference type="InterPro" id="IPR006612">
    <property type="entry name" value="THAP_Znf"/>
</dbReference>
<reference evidence="10 11" key="1">
    <citation type="submission" date="2024-06" db="EMBL/GenBank/DDBJ databases">
        <authorList>
            <person name="Pan Q."/>
            <person name="Wen M."/>
            <person name="Jouanno E."/>
            <person name="Zahm M."/>
            <person name="Klopp C."/>
            <person name="Cabau C."/>
            <person name="Louis A."/>
            <person name="Berthelot C."/>
            <person name="Parey E."/>
            <person name="Roest Crollius H."/>
            <person name="Montfort J."/>
            <person name="Robinson-Rechavi M."/>
            <person name="Bouchez O."/>
            <person name="Lampietro C."/>
            <person name="Lopez Roques C."/>
            <person name="Donnadieu C."/>
            <person name="Postlethwait J."/>
            <person name="Bobe J."/>
            <person name="Verreycken H."/>
            <person name="Guiguen Y."/>
        </authorList>
    </citation>
    <scope>NUCLEOTIDE SEQUENCE [LARGE SCALE GENOMIC DNA]</scope>
    <source>
        <strain evidence="10">Up_M1</strain>
        <tissue evidence="10">Testis</tissue>
    </source>
</reference>
<proteinExistence type="inferred from homology"/>
<dbReference type="SMART" id="SM00980">
    <property type="entry name" value="THAP"/>
    <property type="match status" value="1"/>
</dbReference>
<dbReference type="SUPFAM" id="SSF57716">
    <property type="entry name" value="Glucocorticoid receptor-like (DNA-binding domain)"/>
    <property type="match status" value="1"/>
</dbReference>
<evidence type="ECO:0000256" key="6">
    <source>
        <dbReference type="RuleBase" id="RU369073"/>
    </source>
</evidence>
<dbReference type="GO" id="GO:0005654">
    <property type="term" value="C:nucleoplasm"/>
    <property type="evidence" value="ECO:0007669"/>
    <property type="project" value="UniProtKB-SubCell"/>
</dbReference>
<comment type="caution">
    <text evidence="10">The sequence shown here is derived from an EMBL/GenBank/DDBJ whole genome shotgun (WGS) entry which is preliminary data.</text>
</comment>
<gene>
    <name evidence="10" type="ORF">UPYG_G00351310</name>
</gene>
<dbReference type="PANTHER" id="PTHR46600:SF7">
    <property type="entry name" value="SI:DKEY-228B2.6-RELATED"/>
    <property type="match status" value="1"/>
</dbReference>
<keyword evidence="6 7" id="KW-0175">Coiled coil</keyword>
<keyword evidence="1" id="KW-0479">Metal-binding</keyword>
<evidence type="ECO:0000256" key="1">
    <source>
        <dbReference type="ARBA" id="ARBA00022723"/>
    </source>
</evidence>
<evidence type="ECO:0000313" key="10">
    <source>
        <dbReference type="EMBL" id="KAL0963221.1"/>
    </source>
</evidence>
<dbReference type="Gene3D" id="6.20.210.20">
    <property type="entry name" value="THAP domain"/>
    <property type="match status" value="1"/>
</dbReference>
<accession>A0ABD0WCZ4</accession>
<keyword evidence="2 5" id="KW-0863">Zinc-finger</keyword>
<keyword evidence="6" id="KW-0804">Transcription</keyword>
<dbReference type="PROSITE" id="PS50950">
    <property type="entry name" value="ZF_THAP"/>
    <property type="match status" value="1"/>
</dbReference>
<feature type="coiled-coil region" evidence="7">
    <location>
        <begin position="160"/>
        <end position="201"/>
    </location>
</feature>
<dbReference type="AlphaFoldDB" id="A0ABD0WCZ4"/>